<dbReference type="Proteomes" id="UP000198922">
    <property type="component" value="Unassembled WGS sequence"/>
</dbReference>
<dbReference type="GO" id="GO:0005886">
    <property type="term" value="C:plasma membrane"/>
    <property type="evidence" value="ECO:0007669"/>
    <property type="project" value="UniProtKB-SubCell"/>
</dbReference>
<evidence type="ECO:0000256" key="3">
    <source>
        <dbReference type="ARBA" id="ARBA00022676"/>
    </source>
</evidence>
<dbReference type="InterPro" id="IPR038731">
    <property type="entry name" value="RgtA/B/C-like"/>
</dbReference>
<keyword evidence="11" id="KW-1185">Reference proteome</keyword>
<sequence length="539" mass="56946">MLGTSTTKDQGLSAGADRAPADRLGTALALVALAISALLIVQMLALPLGRDQATFAVIGSGMLEGRAPYSEAWDIKPPGIFFLYALADALFGPGESAPRLLEAVSLGLTGWGFWALTRPHLDPRAAAIGFLLAVVAILQFGFWHVGQPETFAAPLLVWAVLATERRYLFAAGALYGFAALLKPSFAGGGLVALIYVGVLLSREGAGPGAVLRAAAVLVAGGLSVFAATALYLHLSGALPAFVWTLFVFAPNYLGDVAPEGGGPGLAHDTAKTLWRVSKLWPVLPAAIALGLVCGLWRHPARGRALHLCAVAAFPLIGVALQGKFFAYHYLAALAPLALVAGWGVWLGLRRSHGWPLVQGAILVALALLLALPRPAAGLWDRTLAQGRAWIAPAAAPGPAAYSTNSYDRPAIEAAAAYLRERAAPGAGLYVWGFEPSLYLLSGLRPPTRFVSNFPQRVGWSAEASRAELMRDLAAAPPDYLVIESGDVMRAVTGDRRDSRAVYDEEFAALRDFVGARYALAETIGPFEIHQRRATLAARR</sequence>
<protein>
    <submittedName>
        <fullName evidence="10">Dolichyl-phosphate-mannose-protein mannosyltransferase</fullName>
    </submittedName>
</protein>
<name>A0A1G7J3D8_9RHOB</name>
<feature type="transmembrane region" description="Helical" evidence="8">
    <location>
        <begin position="304"/>
        <end position="320"/>
    </location>
</feature>
<evidence type="ECO:0000256" key="6">
    <source>
        <dbReference type="ARBA" id="ARBA00022989"/>
    </source>
</evidence>
<evidence type="ECO:0000313" key="11">
    <source>
        <dbReference type="Proteomes" id="UP000198922"/>
    </source>
</evidence>
<organism evidence="10 11">
    <name type="scientific">Limimaricola pyoseonensis</name>
    <dbReference type="NCBI Taxonomy" id="521013"/>
    <lineage>
        <taxon>Bacteria</taxon>
        <taxon>Pseudomonadati</taxon>
        <taxon>Pseudomonadota</taxon>
        <taxon>Alphaproteobacteria</taxon>
        <taxon>Rhodobacterales</taxon>
        <taxon>Paracoccaceae</taxon>
        <taxon>Limimaricola</taxon>
    </lineage>
</organism>
<keyword evidence="5 8" id="KW-0812">Transmembrane</keyword>
<feature type="transmembrane region" description="Helical" evidence="8">
    <location>
        <begin position="125"/>
        <end position="146"/>
    </location>
</feature>
<evidence type="ECO:0000313" key="10">
    <source>
        <dbReference type="EMBL" id="SDF19029.1"/>
    </source>
</evidence>
<evidence type="ECO:0000256" key="4">
    <source>
        <dbReference type="ARBA" id="ARBA00022679"/>
    </source>
</evidence>
<keyword evidence="2" id="KW-1003">Cell membrane</keyword>
<dbReference type="RefSeq" id="WP_090114307.1">
    <property type="nucleotide sequence ID" value="NZ_FNAT01000008.1"/>
</dbReference>
<accession>A0A1G7J3D8</accession>
<keyword evidence="4 10" id="KW-0808">Transferase</keyword>
<evidence type="ECO:0000256" key="8">
    <source>
        <dbReference type="SAM" id="Phobius"/>
    </source>
</evidence>
<dbReference type="GO" id="GO:0010041">
    <property type="term" value="P:response to iron(III) ion"/>
    <property type="evidence" value="ECO:0007669"/>
    <property type="project" value="TreeGrafter"/>
</dbReference>
<feature type="transmembrane region" description="Helical" evidence="8">
    <location>
        <begin position="210"/>
        <end position="234"/>
    </location>
</feature>
<comment type="subcellular location">
    <subcellularLocation>
        <location evidence="1">Cell membrane</location>
        <topology evidence="1">Multi-pass membrane protein</topology>
    </subcellularLocation>
</comment>
<dbReference type="PANTHER" id="PTHR33908">
    <property type="entry name" value="MANNOSYLTRANSFERASE YKCB-RELATED"/>
    <property type="match status" value="1"/>
</dbReference>
<evidence type="ECO:0000256" key="1">
    <source>
        <dbReference type="ARBA" id="ARBA00004651"/>
    </source>
</evidence>
<dbReference type="InterPro" id="IPR050297">
    <property type="entry name" value="LipidA_mod_glycosyltrf_83"/>
</dbReference>
<feature type="transmembrane region" description="Helical" evidence="8">
    <location>
        <begin position="327"/>
        <end position="348"/>
    </location>
</feature>
<dbReference type="GO" id="GO:0009103">
    <property type="term" value="P:lipopolysaccharide biosynthetic process"/>
    <property type="evidence" value="ECO:0007669"/>
    <property type="project" value="UniProtKB-ARBA"/>
</dbReference>
<gene>
    <name evidence="10" type="ORF">SAMN04488567_3617</name>
</gene>
<feature type="transmembrane region" description="Helical" evidence="8">
    <location>
        <begin position="354"/>
        <end position="371"/>
    </location>
</feature>
<reference evidence="11" key="1">
    <citation type="submission" date="2016-10" db="EMBL/GenBank/DDBJ databases">
        <authorList>
            <person name="Varghese N."/>
            <person name="Submissions S."/>
        </authorList>
    </citation>
    <scope>NUCLEOTIDE SEQUENCE [LARGE SCALE GENOMIC DNA]</scope>
    <source>
        <strain evidence="11">DSM 21424</strain>
    </source>
</reference>
<keyword evidence="7 8" id="KW-0472">Membrane</keyword>
<feature type="transmembrane region" description="Helical" evidence="8">
    <location>
        <begin position="27"/>
        <end position="46"/>
    </location>
</feature>
<dbReference type="STRING" id="521013.SAMN04488567_3617"/>
<evidence type="ECO:0000256" key="2">
    <source>
        <dbReference type="ARBA" id="ARBA00022475"/>
    </source>
</evidence>
<keyword evidence="6 8" id="KW-1133">Transmembrane helix</keyword>
<dbReference type="GO" id="GO:0016763">
    <property type="term" value="F:pentosyltransferase activity"/>
    <property type="evidence" value="ECO:0007669"/>
    <property type="project" value="TreeGrafter"/>
</dbReference>
<feature type="transmembrane region" description="Helical" evidence="8">
    <location>
        <begin position="279"/>
        <end position="298"/>
    </location>
</feature>
<dbReference type="AlphaFoldDB" id="A0A1G7J3D8"/>
<feature type="transmembrane region" description="Helical" evidence="8">
    <location>
        <begin position="166"/>
        <end position="198"/>
    </location>
</feature>
<evidence type="ECO:0000256" key="5">
    <source>
        <dbReference type="ARBA" id="ARBA00022692"/>
    </source>
</evidence>
<dbReference type="EMBL" id="FNAT01000008">
    <property type="protein sequence ID" value="SDF19029.1"/>
    <property type="molecule type" value="Genomic_DNA"/>
</dbReference>
<dbReference type="Pfam" id="PF13231">
    <property type="entry name" value="PMT_2"/>
    <property type="match status" value="1"/>
</dbReference>
<keyword evidence="3 10" id="KW-0328">Glycosyltransferase</keyword>
<dbReference type="PANTHER" id="PTHR33908:SF3">
    <property type="entry name" value="UNDECAPRENYL PHOSPHATE-ALPHA-4-AMINO-4-DEOXY-L-ARABINOSE ARABINOSYL TRANSFERASE"/>
    <property type="match status" value="1"/>
</dbReference>
<proteinExistence type="predicted"/>
<evidence type="ECO:0000256" key="7">
    <source>
        <dbReference type="ARBA" id="ARBA00023136"/>
    </source>
</evidence>
<feature type="transmembrane region" description="Helical" evidence="8">
    <location>
        <begin position="240"/>
        <end position="258"/>
    </location>
</feature>
<feature type="domain" description="Glycosyltransferase RgtA/B/C/D-like" evidence="9">
    <location>
        <begin position="76"/>
        <end position="202"/>
    </location>
</feature>
<evidence type="ECO:0000259" key="9">
    <source>
        <dbReference type="Pfam" id="PF13231"/>
    </source>
</evidence>